<dbReference type="Pfam" id="PF17353">
    <property type="entry name" value="DUF5381"/>
    <property type="match status" value="1"/>
</dbReference>
<dbReference type="RefSeq" id="WP_226542006.1">
    <property type="nucleotide sequence ID" value="NZ_CP129013.1"/>
</dbReference>
<reference evidence="2 3" key="1">
    <citation type="submission" date="2023-06" db="EMBL/GenBank/DDBJ databases">
        <title>Five Gram-positive bacteria isolated from mangrove sediments in Shenzhen, Guangdong, China.</title>
        <authorList>
            <person name="Yu S."/>
            <person name="Zheng W."/>
            <person name="Huang Y."/>
        </authorList>
    </citation>
    <scope>NUCLEOTIDE SEQUENCE [LARGE SCALE GENOMIC DNA]</scope>
    <source>
        <strain evidence="2 3">SaN35-3</strain>
    </source>
</reference>
<gene>
    <name evidence="2" type="ORF">LC087_11130</name>
</gene>
<keyword evidence="1" id="KW-0812">Transmembrane</keyword>
<name>A0ABY9JUW6_9BACI</name>
<keyword evidence="1" id="KW-0472">Membrane</keyword>
<evidence type="ECO:0000313" key="2">
    <source>
        <dbReference type="EMBL" id="WLR41450.1"/>
    </source>
</evidence>
<feature type="transmembrane region" description="Helical" evidence="1">
    <location>
        <begin position="52"/>
        <end position="77"/>
    </location>
</feature>
<proteinExistence type="predicted"/>
<accession>A0ABY9JUW6</accession>
<evidence type="ECO:0000256" key="1">
    <source>
        <dbReference type="SAM" id="Phobius"/>
    </source>
</evidence>
<sequence length="185" mass="22013">MINKKEDKKNNLVHIKGSKFYYVNVFLFTVGFSIGMLLVIRHGLKFESNLSLLWVTGGVILFPFFLYLTLWCLPGLIPGRVLFSIKPEEMIIYKNKKVLMNTIRNVDLIRNNFNLINYIIIETFEGKRIRIPTYNILPDIVYLLIIDQYVYPYMTDQSKQVWDRKVDLDYMLKVARYTREEQKIN</sequence>
<dbReference type="EMBL" id="CP129013">
    <property type="protein sequence ID" value="WLR41450.1"/>
    <property type="molecule type" value="Genomic_DNA"/>
</dbReference>
<protein>
    <submittedName>
        <fullName evidence="2">DUF5381 family protein</fullName>
    </submittedName>
</protein>
<feature type="transmembrane region" description="Helical" evidence="1">
    <location>
        <begin position="21"/>
        <end position="40"/>
    </location>
</feature>
<organism evidence="2 3">
    <name type="scientific">Bacillus carboniphilus</name>
    <dbReference type="NCBI Taxonomy" id="86663"/>
    <lineage>
        <taxon>Bacteria</taxon>
        <taxon>Bacillati</taxon>
        <taxon>Bacillota</taxon>
        <taxon>Bacilli</taxon>
        <taxon>Bacillales</taxon>
        <taxon>Bacillaceae</taxon>
        <taxon>Bacillus</taxon>
    </lineage>
</organism>
<evidence type="ECO:0000313" key="3">
    <source>
        <dbReference type="Proteomes" id="UP001197974"/>
    </source>
</evidence>
<dbReference type="InterPro" id="IPR035324">
    <property type="entry name" value="DUF5381"/>
</dbReference>
<keyword evidence="3" id="KW-1185">Reference proteome</keyword>
<keyword evidence="1" id="KW-1133">Transmembrane helix</keyword>
<dbReference type="Proteomes" id="UP001197974">
    <property type="component" value="Chromosome"/>
</dbReference>